<dbReference type="InterPro" id="IPR000214">
    <property type="entry name" value="Znf_DNA_glyclase/AP_lyase"/>
</dbReference>
<evidence type="ECO:0000256" key="9">
    <source>
        <dbReference type="ARBA" id="ARBA00023125"/>
    </source>
</evidence>
<keyword evidence="6 15" id="KW-0863">Zinc-finger</keyword>
<dbReference type="SUPFAM" id="SSF46946">
    <property type="entry name" value="S13-like H2TH domain"/>
    <property type="match status" value="1"/>
</dbReference>
<comment type="similarity">
    <text evidence="2 15">Belongs to the FPG family.</text>
</comment>
<evidence type="ECO:0000256" key="11">
    <source>
        <dbReference type="ARBA" id="ARBA00023239"/>
    </source>
</evidence>
<dbReference type="InterPro" id="IPR010663">
    <property type="entry name" value="Znf_FPG/IleRS"/>
</dbReference>
<feature type="domain" description="FPG-type" evidence="16">
    <location>
        <begin position="239"/>
        <end position="273"/>
    </location>
</feature>
<keyword evidence="4 15" id="KW-0479">Metal-binding</keyword>
<keyword evidence="10 15" id="KW-0234">DNA repair</keyword>
<dbReference type="EC" id="3.2.2.23" evidence="15"/>
<dbReference type="GO" id="GO:0034039">
    <property type="term" value="F:8-oxo-7,8-dihydroguanine DNA N-glycosylase activity"/>
    <property type="evidence" value="ECO:0007669"/>
    <property type="project" value="TreeGrafter"/>
</dbReference>
<dbReference type="Proteomes" id="UP000245380">
    <property type="component" value="Unassembled WGS sequence"/>
</dbReference>
<feature type="binding site" evidence="15">
    <location>
        <position position="111"/>
    </location>
    <ligand>
        <name>DNA</name>
        <dbReference type="ChEBI" id="CHEBI:16991"/>
    </ligand>
</feature>
<keyword evidence="8 15" id="KW-0862">Zinc</keyword>
<dbReference type="FunFam" id="3.20.190.10:FF:000001">
    <property type="entry name" value="Formamidopyrimidine-DNA glycosylase"/>
    <property type="match status" value="1"/>
</dbReference>
<dbReference type="InterPro" id="IPR035937">
    <property type="entry name" value="FPG_N"/>
</dbReference>
<keyword evidence="11 15" id="KW-0456">Lyase</keyword>
<dbReference type="GO" id="GO:0008270">
    <property type="term" value="F:zinc ion binding"/>
    <property type="evidence" value="ECO:0007669"/>
    <property type="project" value="UniProtKB-UniRule"/>
</dbReference>
<evidence type="ECO:0000256" key="15">
    <source>
        <dbReference type="HAMAP-Rule" id="MF_00103"/>
    </source>
</evidence>
<comment type="cofactor">
    <cofactor evidence="15">
        <name>Zn(2+)</name>
        <dbReference type="ChEBI" id="CHEBI:29105"/>
    </cofactor>
    <text evidence="15">Binds 1 zinc ion per subunit.</text>
</comment>
<dbReference type="HAMAP" id="MF_00103">
    <property type="entry name" value="Fapy_DNA_glycosyl"/>
    <property type="match status" value="1"/>
</dbReference>
<comment type="function">
    <text evidence="15">Involved in base excision repair of DNA damaged by oxidation or by mutagenic agents. Acts as DNA glycosylase that recognizes and removes damaged bases. Has a preference for oxidized purines, such as 7,8-dihydro-8-oxoguanine (8-oxoG). Has AP (apurinic/apyrimidinic) lyase activity and introduces nicks in the DNA strand. Cleaves the DNA backbone by beta-delta elimination to generate a single-strand break at the site of the removed base with both 3'- and 5'-phosphates.</text>
</comment>
<dbReference type="InterPro" id="IPR020629">
    <property type="entry name" value="FPG_Glyclase"/>
</dbReference>
<comment type="caution">
    <text evidence="18">The sequence shown here is derived from an EMBL/GenBank/DDBJ whole genome shotgun (WGS) entry which is preliminary data.</text>
</comment>
<dbReference type="Pfam" id="PF06831">
    <property type="entry name" value="H2TH"/>
    <property type="match status" value="1"/>
</dbReference>
<dbReference type="GO" id="GO:0003690">
    <property type="term" value="F:double-stranded DNA binding"/>
    <property type="evidence" value="ECO:0007669"/>
    <property type="project" value="UniProtKB-ARBA"/>
</dbReference>
<sequence>MPELPEVETVRRGLQSLVAGRKIMRAEVRLPRIVRTPSVDEFTQELLGVTIHEVRRRGKYLLFDLGAQTLITHLRMEGRYGLYRAEEAQLPHTHVIFHLDQGQELRYQDVRQFGTMDLIPSFALEKFSPLLQLGPEPFDKRLTAKYLQAIFQHRKTSVKAVLLDQRVIAGLGNIYVDEILFRARIHPAEYAQDLSLHAARRIVVAMREILRQAIAHGGSSVRSYVNGFGEEGQYQLALHVYGRTAQPCTVCGAPIVKLRVAGRGTHVCTKCQRPPYSCTKSKMRL</sequence>
<keyword evidence="12 15" id="KW-0511">Multifunctional enzyme</keyword>
<feature type="active site" description="Proton donor; for beta-elimination activity" evidence="15">
    <location>
        <position position="59"/>
    </location>
</feature>
<dbReference type="CDD" id="cd08966">
    <property type="entry name" value="EcFpg-like_N"/>
    <property type="match status" value="1"/>
</dbReference>
<name>A0A2U3D9T3_SULT2</name>
<dbReference type="SUPFAM" id="SSF57716">
    <property type="entry name" value="Glucocorticoid receptor-like (DNA-binding domain)"/>
    <property type="match status" value="1"/>
</dbReference>
<dbReference type="Pfam" id="PF06827">
    <property type="entry name" value="zf-FPG_IleRS"/>
    <property type="match status" value="1"/>
</dbReference>
<dbReference type="EMBL" id="MPDK01000006">
    <property type="protein sequence ID" value="PWI58047.1"/>
    <property type="molecule type" value="Genomic_DNA"/>
</dbReference>
<feature type="binding site" evidence="15">
    <location>
        <position position="92"/>
    </location>
    <ligand>
        <name>DNA</name>
        <dbReference type="ChEBI" id="CHEBI:16991"/>
    </ligand>
</feature>
<evidence type="ECO:0000256" key="4">
    <source>
        <dbReference type="ARBA" id="ARBA00022723"/>
    </source>
</evidence>
<keyword evidence="9 15" id="KW-0238">DNA-binding</keyword>
<dbReference type="PANTHER" id="PTHR22993:SF9">
    <property type="entry name" value="FORMAMIDOPYRIMIDINE-DNA GLYCOSYLASE"/>
    <property type="match status" value="1"/>
</dbReference>
<dbReference type="EC" id="4.2.99.18" evidence="15"/>
<dbReference type="InterPro" id="IPR015886">
    <property type="entry name" value="H2TH_FPG"/>
</dbReference>
<feature type="active site" description="Schiff-base intermediate with DNA" evidence="15">
    <location>
        <position position="2"/>
    </location>
</feature>
<keyword evidence="7 15" id="KW-0378">Hydrolase</keyword>
<protein>
    <recommendedName>
        <fullName evidence="15">Formamidopyrimidine-DNA glycosylase</fullName>
        <shortName evidence="15">Fapy-DNA glycosylase</shortName>
        <ecNumber evidence="15">3.2.2.23</ecNumber>
    </recommendedName>
    <alternativeName>
        <fullName evidence="15">DNA-(apurinic or apyrimidinic site) lyase MutM</fullName>
        <shortName evidence="15">AP lyase MutM</shortName>
        <ecNumber evidence="15">4.2.99.18</ecNumber>
    </alternativeName>
</protein>
<dbReference type="Gene3D" id="1.10.8.50">
    <property type="match status" value="1"/>
</dbReference>
<organism evidence="18 19">
    <name type="scientific">Sulfoacidibacillus thermotolerans</name>
    <name type="common">Acidibacillus sulfuroxidans</name>
    <dbReference type="NCBI Taxonomy" id="1765684"/>
    <lineage>
        <taxon>Bacteria</taxon>
        <taxon>Bacillati</taxon>
        <taxon>Bacillota</taxon>
        <taxon>Bacilli</taxon>
        <taxon>Bacillales</taxon>
        <taxon>Alicyclobacillaceae</taxon>
        <taxon>Sulfoacidibacillus</taxon>
    </lineage>
</organism>
<gene>
    <name evidence="15" type="primary">mutM</name>
    <name evidence="15" type="synonym">fpg</name>
    <name evidence="18" type="ORF">BM613_05080</name>
</gene>
<feature type="binding site" evidence="15">
    <location>
        <position position="154"/>
    </location>
    <ligand>
        <name>DNA</name>
        <dbReference type="ChEBI" id="CHEBI:16991"/>
    </ligand>
</feature>
<comment type="subunit">
    <text evidence="3 15">Monomer.</text>
</comment>
<feature type="active site" description="Proton donor; for delta-elimination activity" evidence="15">
    <location>
        <position position="263"/>
    </location>
</feature>
<dbReference type="NCBIfam" id="TIGR00577">
    <property type="entry name" value="fpg"/>
    <property type="match status" value="1"/>
</dbReference>
<keyword evidence="19" id="KW-1185">Reference proteome</keyword>
<dbReference type="GO" id="GO:0003684">
    <property type="term" value="F:damaged DNA binding"/>
    <property type="evidence" value="ECO:0007669"/>
    <property type="project" value="InterPro"/>
</dbReference>
<evidence type="ECO:0000256" key="1">
    <source>
        <dbReference type="ARBA" id="ARBA00001668"/>
    </source>
</evidence>
<evidence type="ECO:0000256" key="6">
    <source>
        <dbReference type="ARBA" id="ARBA00022771"/>
    </source>
</evidence>
<dbReference type="PROSITE" id="PS51068">
    <property type="entry name" value="FPG_CAT"/>
    <property type="match status" value="1"/>
</dbReference>
<evidence type="ECO:0000256" key="14">
    <source>
        <dbReference type="ARBA" id="ARBA00044632"/>
    </source>
</evidence>
<evidence type="ECO:0000256" key="10">
    <source>
        <dbReference type="ARBA" id="ARBA00023204"/>
    </source>
</evidence>
<dbReference type="GO" id="GO:0140078">
    <property type="term" value="F:class I DNA-(apurinic or apyrimidinic site) endonuclease activity"/>
    <property type="evidence" value="ECO:0007669"/>
    <property type="project" value="UniProtKB-EC"/>
</dbReference>
<evidence type="ECO:0000313" key="18">
    <source>
        <dbReference type="EMBL" id="PWI58047.1"/>
    </source>
</evidence>
<evidence type="ECO:0000313" key="19">
    <source>
        <dbReference type="Proteomes" id="UP000245380"/>
    </source>
</evidence>
<evidence type="ECO:0000256" key="8">
    <source>
        <dbReference type="ARBA" id="ARBA00022833"/>
    </source>
</evidence>
<reference evidence="18 19" key="1">
    <citation type="submission" date="2016-11" db="EMBL/GenBank/DDBJ databases">
        <title>Comparative genomics of Acidibacillus ferroxidans species.</title>
        <authorList>
            <person name="Oliveira G."/>
            <person name="Nunes G."/>
            <person name="Oliveira R."/>
            <person name="Araujo F."/>
            <person name="Salim A."/>
            <person name="Scholte L."/>
            <person name="Morais D."/>
            <person name="Nancucheo I."/>
            <person name="Johnson D.B."/>
            <person name="Grail B."/>
            <person name="Bittencourt J."/>
            <person name="Valadares R."/>
        </authorList>
    </citation>
    <scope>NUCLEOTIDE SEQUENCE [LARGE SCALE GENOMIC DNA]</scope>
    <source>
        <strain evidence="18 19">Y002</strain>
    </source>
</reference>
<dbReference type="Gene3D" id="3.20.190.10">
    <property type="entry name" value="MutM-like, N-terminal"/>
    <property type="match status" value="1"/>
</dbReference>
<dbReference type="RefSeq" id="WP_109430090.1">
    <property type="nucleotide sequence ID" value="NZ_MPDK01000006.1"/>
</dbReference>
<evidence type="ECO:0000259" key="17">
    <source>
        <dbReference type="PROSITE" id="PS51068"/>
    </source>
</evidence>
<dbReference type="NCBIfam" id="NF002211">
    <property type="entry name" value="PRK01103.1"/>
    <property type="match status" value="1"/>
</dbReference>
<dbReference type="GO" id="GO:0006284">
    <property type="term" value="P:base-excision repair"/>
    <property type="evidence" value="ECO:0007669"/>
    <property type="project" value="InterPro"/>
</dbReference>
<evidence type="ECO:0000256" key="13">
    <source>
        <dbReference type="ARBA" id="ARBA00023295"/>
    </source>
</evidence>
<comment type="catalytic activity">
    <reaction evidence="1 15">
        <text>Hydrolysis of DNA containing ring-opened 7-methylguanine residues, releasing 2,6-diamino-4-hydroxy-5-(N-methyl)formamidopyrimidine.</text>
        <dbReference type="EC" id="3.2.2.23"/>
    </reaction>
</comment>
<dbReference type="OrthoDB" id="9800855at2"/>
<proteinExistence type="inferred from homology"/>
<evidence type="ECO:0000256" key="3">
    <source>
        <dbReference type="ARBA" id="ARBA00011245"/>
    </source>
</evidence>
<dbReference type="InterPro" id="IPR010979">
    <property type="entry name" value="Ribosomal_uS13-like_H2TH"/>
</dbReference>
<dbReference type="AlphaFoldDB" id="A0A2U3D9T3"/>
<dbReference type="FunFam" id="1.10.8.50:FF:000003">
    <property type="entry name" value="Formamidopyrimidine-DNA glycosylase"/>
    <property type="match status" value="1"/>
</dbReference>
<dbReference type="PROSITE" id="PS51066">
    <property type="entry name" value="ZF_FPG_2"/>
    <property type="match status" value="1"/>
</dbReference>
<evidence type="ECO:0000256" key="5">
    <source>
        <dbReference type="ARBA" id="ARBA00022763"/>
    </source>
</evidence>
<evidence type="ECO:0000256" key="2">
    <source>
        <dbReference type="ARBA" id="ARBA00009409"/>
    </source>
</evidence>
<evidence type="ECO:0000256" key="7">
    <source>
        <dbReference type="ARBA" id="ARBA00022801"/>
    </source>
</evidence>
<dbReference type="InterPro" id="IPR012319">
    <property type="entry name" value="FPG_cat"/>
</dbReference>
<accession>A0A2U3D9T3</accession>
<keyword evidence="5 15" id="KW-0227">DNA damage</keyword>
<feature type="domain" description="Formamidopyrimidine-DNA glycosylase catalytic" evidence="17">
    <location>
        <begin position="2"/>
        <end position="114"/>
    </location>
</feature>
<evidence type="ECO:0000256" key="12">
    <source>
        <dbReference type="ARBA" id="ARBA00023268"/>
    </source>
</evidence>
<evidence type="ECO:0000259" key="16">
    <source>
        <dbReference type="PROSITE" id="PS51066"/>
    </source>
</evidence>
<dbReference type="SUPFAM" id="SSF81624">
    <property type="entry name" value="N-terminal domain of MutM-like DNA repair proteins"/>
    <property type="match status" value="1"/>
</dbReference>
<dbReference type="PANTHER" id="PTHR22993">
    <property type="entry name" value="FORMAMIDOPYRIMIDINE-DNA GLYCOSYLASE"/>
    <property type="match status" value="1"/>
</dbReference>
<dbReference type="Pfam" id="PF01149">
    <property type="entry name" value="Fapy_DNA_glyco"/>
    <property type="match status" value="1"/>
</dbReference>
<keyword evidence="13 15" id="KW-0326">Glycosidase</keyword>
<dbReference type="SMART" id="SM01232">
    <property type="entry name" value="H2TH"/>
    <property type="match status" value="1"/>
</dbReference>
<dbReference type="SMART" id="SM00898">
    <property type="entry name" value="Fapy_DNA_glyco"/>
    <property type="match status" value="1"/>
</dbReference>
<comment type="catalytic activity">
    <reaction evidence="14 15">
        <text>2'-deoxyribonucleotide-(2'-deoxyribose 5'-phosphate)-2'-deoxyribonucleotide-DNA = a 3'-end 2'-deoxyribonucleotide-(2,3-dehydro-2,3-deoxyribose 5'-phosphate)-DNA + a 5'-end 5'-phospho-2'-deoxyribonucleoside-DNA + H(+)</text>
        <dbReference type="Rhea" id="RHEA:66592"/>
        <dbReference type="Rhea" id="RHEA-COMP:13180"/>
        <dbReference type="Rhea" id="RHEA-COMP:16897"/>
        <dbReference type="Rhea" id="RHEA-COMP:17067"/>
        <dbReference type="ChEBI" id="CHEBI:15378"/>
        <dbReference type="ChEBI" id="CHEBI:136412"/>
        <dbReference type="ChEBI" id="CHEBI:157695"/>
        <dbReference type="ChEBI" id="CHEBI:167181"/>
        <dbReference type="EC" id="4.2.99.18"/>
    </reaction>
</comment>
<feature type="active site" description="Proton donor" evidence="15">
    <location>
        <position position="3"/>
    </location>
</feature>